<gene>
    <name evidence="7" type="ORF">KP509_14G037900</name>
</gene>
<dbReference type="GO" id="GO:0008239">
    <property type="term" value="F:dipeptidyl-peptidase activity"/>
    <property type="evidence" value="ECO:0007669"/>
    <property type="project" value="TreeGrafter"/>
</dbReference>
<dbReference type="GO" id="GO:0005773">
    <property type="term" value="C:vacuole"/>
    <property type="evidence" value="ECO:0007669"/>
    <property type="project" value="TreeGrafter"/>
</dbReference>
<keyword evidence="3 6" id="KW-0732">Signal</keyword>
<protein>
    <recommendedName>
        <fullName evidence="9">Serine protease EDA2</fullName>
    </recommendedName>
</protein>
<keyword evidence="5" id="KW-0325">Glycoprotein</keyword>
<keyword evidence="8" id="KW-1185">Reference proteome</keyword>
<evidence type="ECO:0000313" key="8">
    <source>
        <dbReference type="Proteomes" id="UP000825935"/>
    </source>
</evidence>
<name>A0A8T2TB23_CERRI</name>
<evidence type="ECO:0000256" key="6">
    <source>
        <dbReference type="SAM" id="SignalP"/>
    </source>
</evidence>
<evidence type="ECO:0008006" key="9">
    <source>
        <dbReference type="Google" id="ProtNLM"/>
    </source>
</evidence>
<dbReference type="GO" id="GO:0006508">
    <property type="term" value="P:proteolysis"/>
    <property type="evidence" value="ECO:0007669"/>
    <property type="project" value="UniProtKB-KW"/>
</dbReference>
<feature type="chain" id="PRO_5035750458" description="Serine protease EDA2" evidence="6">
    <location>
        <begin position="37"/>
        <end position="300"/>
    </location>
</feature>
<dbReference type="EMBL" id="CM035419">
    <property type="protein sequence ID" value="KAH7415325.1"/>
    <property type="molecule type" value="Genomic_DNA"/>
</dbReference>
<proteinExistence type="inferred from homology"/>
<evidence type="ECO:0000256" key="3">
    <source>
        <dbReference type="ARBA" id="ARBA00022729"/>
    </source>
</evidence>
<comment type="similarity">
    <text evidence="1">Belongs to the peptidase S28 family.</text>
</comment>
<dbReference type="Proteomes" id="UP000825935">
    <property type="component" value="Chromosome 14"/>
</dbReference>
<dbReference type="OrthoDB" id="1735038at2759"/>
<keyword evidence="4" id="KW-0378">Hydrolase</keyword>
<dbReference type="InterPro" id="IPR008758">
    <property type="entry name" value="Peptidase_S28"/>
</dbReference>
<feature type="signal peptide" evidence="6">
    <location>
        <begin position="1"/>
        <end position="36"/>
    </location>
</feature>
<evidence type="ECO:0000256" key="1">
    <source>
        <dbReference type="ARBA" id="ARBA00011079"/>
    </source>
</evidence>
<evidence type="ECO:0000256" key="5">
    <source>
        <dbReference type="ARBA" id="ARBA00023180"/>
    </source>
</evidence>
<comment type="caution">
    <text evidence="7">The sequence shown here is derived from an EMBL/GenBank/DDBJ whole genome shotgun (WGS) entry which is preliminary data.</text>
</comment>
<dbReference type="Pfam" id="PF05577">
    <property type="entry name" value="Peptidase_S28"/>
    <property type="match status" value="1"/>
</dbReference>
<sequence length="300" mass="34279">MKLLSLHDILPTSVSKQCMRRIIMLLLVMLMCAVDASPHTLRHSYFQNRAAALRQEALAAVPPSSYNPESVFLTTSHRWLTQTLDHFSPRESVRFSQRFFEFLDYFEAPNGPIFLIIWGESTCYGILNDYIAVLAKRFGAALVSLEHRYYGPSSPFQDLKTENLKYLNSKQALSDLATFRNHYQALINKRYKRSSNVDNLWFTFGGSYAGALSAWFWLKFPHLAQGSLASSAPIHAIKDYYVYDEQVAKSVGPECANALRELKDLVAYHMKTDAKFMKTFFGAKLLCFISPTKLYFSQLS</sequence>
<dbReference type="PANTHER" id="PTHR11010">
    <property type="entry name" value="PROTEASE S28 PRO-X CARBOXYPEPTIDASE-RELATED"/>
    <property type="match status" value="1"/>
</dbReference>
<dbReference type="AlphaFoldDB" id="A0A8T2TB23"/>
<organism evidence="7 8">
    <name type="scientific">Ceratopteris richardii</name>
    <name type="common">Triangle waterfern</name>
    <dbReference type="NCBI Taxonomy" id="49495"/>
    <lineage>
        <taxon>Eukaryota</taxon>
        <taxon>Viridiplantae</taxon>
        <taxon>Streptophyta</taxon>
        <taxon>Embryophyta</taxon>
        <taxon>Tracheophyta</taxon>
        <taxon>Polypodiopsida</taxon>
        <taxon>Polypodiidae</taxon>
        <taxon>Polypodiales</taxon>
        <taxon>Pteridineae</taxon>
        <taxon>Pteridaceae</taxon>
        <taxon>Parkerioideae</taxon>
        <taxon>Ceratopteris</taxon>
    </lineage>
</organism>
<dbReference type="SUPFAM" id="SSF53474">
    <property type="entry name" value="alpha/beta-Hydrolases"/>
    <property type="match status" value="1"/>
</dbReference>
<accession>A0A8T2TB23</accession>
<dbReference type="Gene3D" id="3.40.50.1820">
    <property type="entry name" value="alpha/beta hydrolase"/>
    <property type="match status" value="1"/>
</dbReference>
<dbReference type="GO" id="GO:0070008">
    <property type="term" value="F:serine-type exopeptidase activity"/>
    <property type="evidence" value="ECO:0007669"/>
    <property type="project" value="InterPro"/>
</dbReference>
<dbReference type="InterPro" id="IPR029058">
    <property type="entry name" value="AB_hydrolase_fold"/>
</dbReference>
<evidence type="ECO:0000313" key="7">
    <source>
        <dbReference type="EMBL" id="KAH7415325.1"/>
    </source>
</evidence>
<dbReference type="PANTHER" id="PTHR11010:SF11">
    <property type="entry name" value="THYMUS-SPECIFIC SERINE PROTEASE"/>
    <property type="match status" value="1"/>
</dbReference>
<evidence type="ECO:0000256" key="2">
    <source>
        <dbReference type="ARBA" id="ARBA00022670"/>
    </source>
</evidence>
<reference evidence="7" key="1">
    <citation type="submission" date="2021-08" db="EMBL/GenBank/DDBJ databases">
        <title>WGS assembly of Ceratopteris richardii.</title>
        <authorList>
            <person name="Marchant D.B."/>
            <person name="Chen G."/>
            <person name="Jenkins J."/>
            <person name="Shu S."/>
            <person name="Leebens-Mack J."/>
            <person name="Grimwood J."/>
            <person name="Schmutz J."/>
            <person name="Soltis P."/>
            <person name="Soltis D."/>
            <person name="Chen Z.-H."/>
        </authorList>
    </citation>
    <scope>NUCLEOTIDE SEQUENCE</scope>
    <source>
        <strain evidence="7">Whitten #5841</strain>
        <tissue evidence="7">Leaf</tissue>
    </source>
</reference>
<evidence type="ECO:0000256" key="4">
    <source>
        <dbReference type="ARBA" id="ARBA00022801"/>
    </source>
</evidence>
<keyword evidence="2" id="KW-0645">Protease</keyword>